<evidence type="ECO:0000256" key="2">
    <source>
        <dbReference type="HAMAP-Rule" id="MF_01074"/>
    </source>
</evidence>
<accession>A0A841H6Y5</accession>
<dbReference type="PANTHER" id="PTHR36566:SF1">
    <property type="entry name" value="PYRIDINIUM-3,5-BISTHIOCARBOXYLIC ACID MONONUCLEOTIDE NICKEL INSERTION PROTEIN"/>
    <property type="match status" value="1"/>
</dbReference>
<dbReference type="RefSeq" id="WP_170035577.1">
    <property type="nucleotide sequence ID" value="NZ_JABDTL010000001.1"/>
</dbReference>
<dbReference type="PANTHER" id="PTHR36566">
    <property type="entry name" value="NICKEL INSERTION PROTEIN-RELATED"/>
    <property type="match status" value="1"/>
</dbReference>
<dbReference type="HAMAP" id="MF_01074">
    <property type="entry name" value="LarC"/>
    <property type="match status" value="1"/>
</dbReference>
<gene>
    <name evidence="3" type="ORF">HNQ61_005409</name>
</gene>
<organism evidence="3 4">
    <name type="scientific">Longimicrobium terrae</name>
    <dbReference type="NCBI Taxonomy" id="1639882"/>
    <lineage>
        <taxon>Bacteria</taxon>
        <taxon>Pseudomonadati</taxon>
        <taxon>Gemmatimonadota</taxon>
        <taxon>Longimicrobiia</taxon>
        <taxon>Longimicrobiales</taxon>
        <taxon>Longimicrobiaceae</taxon>
        <taxon>Longimicrobium</taxon>
    </lineage>
</organism>
<sequence length="388" mass="41704">MYGLIFDPFAGASGDMTVAALLDLGLPLEWLQSFVADLDLGDIRVGAEKVDRKGISCTRLLLELPHEHAHRHLHHVVKIIEGTRVRPEIRDRAVQAFTLLAESEAAVHGTTVDRVHFHEVGALDAIVDVLCSVAGCYELGATEFYTRPVALGRGWVDMAHGHFPVPPPAVLKLLSGIPVRDPEFEGECTTPTGAALIKALTGGAPPPVTFTPVRDGFGAGTRDPKDRPNCLRLVLIEGGSASGDVVVLQADMDDLPPEYVPGLLQAVLDAGALDCTAQPVAMKKERTGVRIEALALPAAREAVQAALFQAGTTIGVRWWLASREVLPRRMDTVTWRGEAIRVKRSRLPGGGERAKAEFEDVARAAARLGMNPLEAYRALLADGVARED</sequence>
<evidence type="ECO:0000256" key="1">
    <source>
        <dbReference type="ARBA" id="ARBA00022596"/>
    </source>
</evidence>
<keyword evidence="1 2" id="KW-0533">Nickel</keyword>
<dbReference type="Proteomes" id="UP000582837">
    <property type="component" value="Unassembled WGS sequence"/>
</dbReference>
<evidence type="ECO:0000313" key="4">
    <source>
        <dbReference type="Proteomes" id="UP000582837"/>
    </source>
</evidence>
<protein>
    <recommendedName>
        <fullName evidence="2">Putative nickel insertion protein</fullName>
    </recommendedName>
</protein>
<dbReference type="InterPro" id="IPR002822">
    <property type="entry name" value="Ni_insertion"/>
</dbReference>
<comment type="caution">
    <text evidence="3">The sequence shown here is derived from an EMBL/GenBank/DDBJ whole genome shotgun (WGS) entry which is preliminary data.</text>
</comment>
<keyword evidence="4" id="KW-1185">Reference proteome</keyword>
<dbReference type="GO" id="GO:0016151">
    <property type="term" value="F:nickel cation binding"/>
    <property type="evidence" value="ECO:0007669"/>
    <property type="project" value="UniProtKB-UniRule"/>
</dbReference>
<evidence type="ECO:0000313" key="3">
    <source>
        <dbReference type="EMBL" id="MBB6073738.1"/>
    </source>
</evidence>
<dbReference type="GO" id="GO:0016829">
    <property type="term" value="F:lyase activity"/>
    <property type="evidence" value="ECO:0007669"/>
    <property type="project" value="UniProtKB-UniRule"/>
</dbReference>
<keyword evidence="2" id="KW-0456">Lyase</keyword>
<proteinExistence type="inferred from homology"/>
<name>A0A841H6Y5_9BACT</name>
<dbReference type="Pfam" id="PF01969">
    <property type="entry name" value="Ni_insertion"/>
    <property type="match status" value="1"/>
</dbReference>
<dbReference type="AlphaFoldDB" id="A0A841H6Y5"/>
<dbReference type="NCBIfam" id="TIGR00299">
    <property type="entry name" value="nickel pincer cofactor biosynthesis protein LarC"/>
    <property type="match status" value="1"/>
</dbReference>
<reference evidence="3 4" key="1">
    <citation type="submission" date="2020-08" db="EMBL/GenBank/DDBJ databases">
        <title>Genomic Encyclopedia of Type Strains, Phase IV (KMG-IV): sequencing the most valuable type-strain genomes for metagenomic binning, comparative biology and taxonomic classification.</title>
        <authorList>
            <person name="Goeker M."/>
        </authorList>
    </citation>
    <scope>NUCLEOTIDE SEQUENCE [LARGE SCALE GENOMIC DNA]</scope>
    <source>
        <strain evidence="3 4">DSM 29007</strain>
    </source>
</reference>
<comment type="similarity">
    <text evidence="2">Belongs to the LarC family.</text>
</comment>
<dbReference type="EMBL" id="JACHIA010000028">
    <property type="protein sequence ID" value="MBB6073738.1"/>
    <property type="molecule type" value="Genomic_DNA"/>
</dbReference>
<dbReference type="Gene3D" id="3.30.70.1380">
    <property type="entry name" value="Transcriptional regulatory protein pf0864 domain like"/>
    <property type="match status" value="1"/>
</dbReference>